<dbReference type="InterPro" id="IPR005135">
    <property type="entry name" value="Endo/exonuclease/phosphatase"/>
</dbReference>
<reference evidence="2 3" key="1">
    <citation type="journal article" date="2019" name="Emerg. Microbes Infect.">
        <title>Comprehensive subspecies identification of 175 nontuberculous mycobacteria species based on 7547 genomic profiles.</title>
        <authorList>
            <person name="Matsumoto Y."/>
            <person name="Kinjo T."/>
            <person name="Motooka D."/>
            <person name="Nabeya D."/>
            <person name="Jung N."/>
            <person name="Uechi K."/>
            <person name="Horii T."/>
            <person name="Iida T."/>
            <person name="Fujita J."/>
            <person name="Nakamura S."/>
        </authorList>
    </citation>
    <scope>NUCLEOTIDE SEQUENCE [LARGE SCALE GENOMIC DNA]</scope>
    <source>
        <strain evidence="2 3">JCM 18538</strain>
        <plasmid evidence="2">pJCM18538</plasmid>
    </source>
</reference>
<feature type="domain" description="Endonuclease/exonuclease/phosphatase" evidence="1">
    <location>
        <begin position="48"/>
        <end position="282"/>
    </location>
</feature>
<dbReference type="RefSeq" id="WP_163916120.1">
    <property type="nucleotide sequence ID" value="NZ_AP022592.1"/>
</dbReference>
<gene>
    <name evidence="2" type="ORF">MARA_00600</name>
</gene>
<sequence length="383" mass="43388">MSNIYAGMRRTFGQDDEGLRRCAQRLVALRAGLGEVRDLRTDDSLLLATWNIRDFDNNKFKFGPRKKESYYYLAEIIASFDLVAIQEVSRDLGPLRDLMDILGGGWDYIVTDATEGSGGNSGERMAYVFDTRKVFFRKIAGEVVLPDGQVIVSADDAELAPERAPIGNGQFARTPFLVAFQAGWFKFSLCTVHIYYGSESGEDLARRSEEIGRLVGFFAKRQDAEERADKKAAKARGGRFASAQTENYILLGDFNVVSPEHETMSALKAKGFEVPDAIDGAAVRRDGEHFYDQIAVRVKDDRFTVTGGGMIRPYEHVFRDEDADIYESDWRPVKERNLEPGDVEADDLSFYRKWRTWQISDHRPLWVRITTDFADDYLTDLAT</sequence>
<keyword evidence="2" id="KW-0614">Plasmid</keyword>
<organism evidence="2 3">
    <name type="scientific">Mycolicibacterium arabiense</name>
    <dbReference type="NCBI Taxonomy" id="1286181"/>
    <lineage>
        <taxon>Bacteria</taxon>
        <taxon>Bacillati</taxon>
        <taxon>Actinomycetota</taxon>
        <taxon>Actinomycetes</taxon>
        <taxon>Mycobacteriales</taxon>
        <taxon>Mycobacteriaceae</taxon>
        <taxon>Mycolicibacterium</taxon>
    </lineage>
</organism>
<dbReference type="Proteomes" id="UP000467428">
    <property type="component" value="Plasmid pJCM18538"/>
</dbReference>
<dbReference type="EMBL" id="AP022592">
    <property type="protein sequence ID" value="BBY46630.1"/>
    <property type="molecule type" value="Genomic_DNA"/>
</dbReference>
<dbReference type="Pfam" id="PF03372">
    <property type="entry name" value="Exo_endo_phos"/>
    <property type="match status" value="1"/>
</dbReference>
<name>A0A7I7RQR0_9MYCO</name>
<dbReference type="Gene3D" id="3.60.10.10">
    <property type="entry name" value="Endonuclease/exonuclease/phosphatase"/>
    <property type="match status" value="1"/>
</dbReference>
<dbReference type="KEGG" id="marz:MARA_00600"/>
<dbReference type="AlphaFoldDB" id="A0A7I7RQR0"/>
<proteinExistence type="predicted"/>
<dbReference type="SUPFAM" id="SSF56219">
    <property type="entry name" value="DNase I-like"/>
    <property type="match status" value="1"/>
</dbReference>
<protein>
    <recommendedName>
        <fullName evidence="1">Endonuclease/exonuclease/phosphatase domain-containing protein</fullName>
    </recommendedName>
</protein>
<evidence type="ECO:0000259" key="1">
    <source>
        <dbReference type="Pfam" id="PF03372"/>
    </source>
</evidence>
<geneLocation type="plasmid" evidence="2">
    <name>pJCM18538</name>
</geneLocation>
<dbReference type="CDD" id="cd10283">
    <property type="entry name" value="MnuA_DNase1-like"/>
    <property type="match status" value="1"/>
</dbReference>
<accession>A0A7I7RQR0</accession>
<evidence type="ECO:0000313" key="2">
    <source>
        <dbReference type="EMBL" id="BBY46630.1"/>
    </source>
</evidence>
<evidence type="ECO:0000313" key="3">
    <source>
        <dbReference type="Proteomes" id="UP000467428"/>
    </source>
</evidence>
<keyword evidence="3" id="KW-1185">Reference proteome</keyword>
<dbReference type="GO" id="GO:0003824">
    <property type="term" value="F:catalytic activity"/>
    <property type="evidence" value="ECO:0007669"/>
    <property type="project" value="InterPro"/>
</dbReference>
<dbReference type="InterPro" id="IPR036691">
    <property type="entry name" value="Endo/exonu/phosph_ase_sf"/>
</dbReference>